<evidence type="ECO:0000256" key="1">
    <source>
        <dbReference type="SAM" id="Phobius"/>
    </source>
</evidence>
<dbReference type="EMBL" id="CAUJNA010001013">
    <property type="protein sequence ID" value="CAJ1383436.1"/>
    <property type="molecule type" value="Genomic_DNA"/>
</dbReference>
<evidence type="ECO:0000313" key="3">
    <source>
        <dbReference type="EMBL" id="CAJ1383436.1"/>
    </source>
</evidence>
<keyword evidence="1" id="KW-1133">Transmembrane helix</keyword>
<organism evidence="3 4">
    <name type="scientific">Effrenium voratum</name>
    <dbReference type="NCBI Taxonomy" id="2562239"/>
    <lineage>
        <taxon>Eukaryota</taxon>
        <taxon>Sar</taxon>
        <taxon>Alveolata</taxon>
        <taxon>Dinophyceae</taxon>
        <taxon>Suessiales</taxon>
        <taxon>Symbiodiniaceae</taxon>
        <taxon>Effrenium</taxon>
    </lineage>
</organism>
<keyword evidence="1" id="KW-0812">Transmembrane</keyword>
<dbReference type="Proteomes" id="UP001178507">
    <property type="component" value="Unassembled WGS sequence"/>
</dbReference>
<gene>
    <name evidence="3" type="ORF">EVOR1521_LOCUS10554</name>
</gene>
<accession>A0AA36I979</accession>
<sequence>MSVLGMFCLAVLEMCTRKASACDVLAVYGQITLHINALGLGCITLLGHACWALVQLLLLAAAFAWVVFIWGAAAARRVERFESPTV</sequence>
<feature type="transmembrane region" description="Helical" evidence="1">
    <location>
        <begin position="37"/>
        <end position="70"/>
    </location>
</feature>
<evidence type="ECO:0000313" key="4">
    <source>
        <dbReference type="Proteomes" id="UP001178507"/>
    </source>
</evidence>
<keyword evidence="1" id="KW-0472">Membrane</keyword>
<reference evidence="3" key="1">
    <citation type="submission" date="2023-08" db="EMBL/GenBank/DDBJ databases">
        <authorList>
            <person name="Chen Y."/>
            <person name="Shah S."/>
            <person name="Dougan E. K."/>
            <person name="Thang M."/>
            <person name="Chan C."/>
        </authorList>
    </citation>
    <scope>NUCLEOTIDE SEQUENCE</scope>
</reference>
<proteinExistence type="predicted"/>
<keyword evidence="2" id="KW-0732">Signal</keyword>
<name>A0AA36I979_9DINO</name>
<feature type="signal peptide" evidence="2">
    <location>
        <begin position="1"/>
        <end position="21"/>
    </location>
</feature>
<keyword evidence="4" id="KW-1185">Reference proteome</keyword>
<feature type="chain" id="PRO_5041385831" evidence="2">
    <location>
        <begin position="22"/>
        <end position="86"/>
    </location>
</feature>
<comment type="caution">
    <text evidence="3">The sequence shown here is derived from an EMBL/GenBank/DDBJ whole genome shotgun (WGS) entry which is preliminary data.</text>
</comment>
<protein>
    <submittedName>
        <fullName evidence="3">Uncharacterized protein</fullName>
    </submittedName>
</protein>
<dbReference type="AlphaFoldDB" id="A0AA36I979"/>
<evidence type="ECO:0000256" key="2">
    <source>
        <dbReference type="SAM" id="SignalP"/>
    </source>
</evidence>